<evidence type="ECO:0000313" key="1">
    <source>
        <dbReference type="EMBL" id="GAB0181523.1"/>
    </source>
</evidence>
<dbReference type="Proteomes" id="UP001623348">
    <property type="component" value="Unassembled WGS sequence"/>
</dbReference>
<reference evidence="1 2" key="1">
    <citation type="submission" date="2024-06" db="EMBL/GenBank/DDBJ databases">
        <title>The draft genome of Grus japonensis, version 3.</title>
        <authorList>
            <person name="Nabeshima K."/>
            <person name="Suzuki S."/>
            <person name="Onuma M."/>
        </authorList>
    </citation>
    <scope>NUCLEOTIDE SEQUENCE [LARGE SCALE GENOMIC DNA]</scope>
    <source>
        <strain evidence="1 2">451A</strain>
    </source>
</reference>
<dbReference type="PANTHER" id="PTHR33332">
    <property type="entry name" value="REVERSE TRANSCRIPTASE DOMAIN-CONTAINING PROTEIN"/>
    <property type="match status" value="1"/>
</dbReference>
<organism evidence="1 2">
    <name type="scientific">Grus japonensis</name>
    <name type="common">Japanese crane</name>
    <name type="synonym">Red-crowned crane</name>
    <dbReference type="NCBI Taxonomy" id="30415"/>
    <lineage>
        <taxon>Eukaryota</taxon>
        <taxon>Metazoa</taxon>
        <taxon>Chordata</taxon>
        <taxon>Craniata</taxon>
        <taxon>Vertebrata</taxon>
        <taxon>Euteleostomi</taxon>
        <taxon>Archelosauria</taxon>
        <taxon>Archosauria</taxon>
        <taxon>Dinosauria</taxon>
        <taxon>Saurischia</taxon>
        <taxon>Theropoda</taxon>
        <taxon>Coelurosauria</taxon>
        <taxon>Aves</taxon>
        <taxon>Neognathae</taxon>
        <taxon>Neoaves</taxon>
        <taxon>Gruiformes</taxon>
        <taxon>Gruidae</taxon>
        <taxon>Grus</taxon>
    </lineage>
</organism>
<comment type="caution">
    <text evidence="1">The sequence shown here is derived from an EMBL/GenBank/DDBJ whole genome shotgun (WGS) entry which is preliminary data.</text>
</comment>
<keyword evidence="2" id="KW-1185">Reference proteome</keyword>
<name>A0ABC9W8Q3_GRUJA</name>
<gene>
    <name evidence="1" type="ORF">GRJ2_000617600</name>
</gene>
<protein>
    <submittedName>
        <fullName evidence="1">Mitochondrial enolase superfamily member 1</fullName>
    </submittedName>
</protein>
<proteinExistence type="predicted"/>
<evidence type="ECO:0000313" key="2">
    <source>
        <dbReference type="Proteomes" id="UP001623348"/>
    </source>
</evidence>
<dbReference type="EMBL" id="BAAFJT010000002">
    <property type="protein sequence ID" value="GAB0181523.1"/>
    <property type="molecule type" value="Genomic_DNA"/>
</dbReference>
<sequence>MHFASTNHFLGAGADIFVLGAAKSMNMTSYHSTHEAALIESPPLLWPCLKPCCVVSLRSYGNFVAEKRMGCGTSLAGESVLIAGSSFVCNRLKRNLDRFINDLDEGTECILSKFADDTKLGGVADTLEGCIAIQRDLDRLESWVERNLMKFNKGKRRVLHLGKNNSKHQYRLGVDLLGSSAAEKDLGVLVDKLSMSQQCALVVKKANGILGCIQKSVASRSREVILSLYSALVRPHMEYFV</sequence>
<dbReference type="AlphaFoldDB" id="A0ABC9W8Q3"/>
<accession>A0ABC9W8Q3</accession>